<protein>
    <submittedName>
        <fullName evidence="2">Uncharacterized protein</fullName>
    </submittedName>
</protein>
<accession>A0AA36BET3</accession>
<sequence>MPNSTPNCYTRCENVNLIDKTNSHTGVKGADILTGGGKQPIPTLFLWCGIFMTIPVDLLQASVMASLLWIWGSPQKLLALQSDLLNELPAPELPAPELHAPELPAPELHAPELPAPELHAPELPAPELHVPELPAPGLPAPGLPAPGLPAPELPAPELHATQLPAPELHAPELPAPELPAP</sequence>
<evidence type="ECO:0000313" key="3">
    <source>
        <dbReference type="Proteomes" id="UP001162480"/>
    </source>
</evidence>
<dbReference type="AlphaFoldDB" id="A0AA36BET3"/>
<organism evidence="2 3">
    <name type="scientific">Octopus vulgaris</name>
    <name type="common">Common octopus</name>
    <dbReference type="NCBI Taxonomy" id="6645"/>
    <lineage>
        <taxon>Eukaryota</taxon>
        <taxon>Metazoa</taxon>
        <taxon>Spiralia</taxon>
        <taxon>Lophotrochozoa</taxon>
        <taxon>Mollusca</taxon>
        <taxon>Cephalopoda</taxon>
        <taxon>Coleoidea</taxon>
        <taxon>Octopodiformes</taxon>
        <taxon>Octopoda</taxon>
        <taxon>Incirrata</taxon>
        <taxon>Octopodidae</taxon>
        <taxon>Octopus</taxon>
    </lineage>
</organism>
<feature type="compositionally biased region" description="Low complexity" evidence="1">
    <location>
        <begin position="92"/>
        <end position="132"/>
    </location>
</feature>
<feature type="compositionally biased region" description="Low complexity" evidence="1">
    <location>
        <begin position="155"/>
        <end position="172"/>
    </location>
</feature>
<dbReference type="Proteomes" id="UP001162480">
    <property type="component" value="Chromosome 14"/>
</dbReference>
<keyword evidence="3" id="KW-1185">Reference proteome</keyword>
<evidence type="ECO:0000313" key="2">
    <source>
        <dbReference type="EMBL" id="CAI9732357.1"/>
    </source>
</evidence>
<dbReference type="EMBL" id="OX597827">
    <property type="protein sequence ID" value="CAI9732357.1"/>
    <property type="molecule type" value="Genomic_DNA"/>
</dbReference>
<feature type="region of interest" description="Disordered" evidence="1">
    <location>
        <begin position="92"/>
        <end position="181"/>
    </location>
</feature>
<proteinExistence type="predicted"/>
<evidence type="ECO:0000256" key="1">
    <source>
        <dbReference type="SAM" id="MobiDB-lite"/>
    </source>
</evidence>
<feature type="compositionally biased region" description="Pro residues" evidence="1">
    <location>
        <begin position="133"/>
        <end position="154"/>
    </location>
</feature>
<gene>
    <name evidence="2" type="ORF">OCTVUL_1B013266</name>
</gene>
<name>A0AA36BET3_OCTVU</name>
<reference evidence="2" key="1">
    <citation type="submission" date="2023-08" db="EMBL/GenBank/DDBJ databases">
        <authorList>
            <person name="Alioto T."/>
            <person name="Alioto T."/>
            <person name="Gomez Garrido J."/>
        </authorList>
    </citation>
    <scope>NUCLEOTIDE SEQUENCE</scope>
</reference>